<evidence type="ECO:0000313" key="2">
    <source>
        <dbReference type="Proteomes" id="UP001346869"/>
    </source>
</evidence>
<reference evidence="1 2" key="2">
    <citation type="journal article" date="2023" name="Mol. Biol. Evol.">
        <title>Genomics of Secondarily Temperate Adaptation in the Only Non-Antarctic Icefish.</title>
        <authorList>
            <person name="Rivera-Colon A.G."/>
            <person name="Rayamajhi N."/>
            <person name="Minhas B.F."/>
            <person name="Madrigal G."/>
            <person name="Bilyk K.T."/>
            <person name="Yoon V."/>
            <person name="Hune M."/>
            <person name="Gregory S."/>
            <person name="Cheng C.H.C."/>
            <person name="Catchen J.M."/>
        </authorList>
    </citation>
    <scope>NUCLEOTIDE SEQUENCE [LARGE SCALE GENOMIC DNA]</scope>
    <source>
        <strain evidence="1">JMC-PN-2008</strain>
    </source>
</reference>
<reference evidence="1 2" key="1">
    <citation type="journal article" date="2023" name="Genes (Basel)">
        <title>Chromosome-Level Genome Assembly and Circadian Gene Repertoire of the Patagonia Blennie Eleginops maclovinus-The Closest Ancestral Proxy of Antarctic Cryonotothenioids.</title>
        <authorList>
            <person name="Cheng C.C."/>
            <person name="Rivera-Colon A.G."/>
            <person name="Minhas B.F."/>
            <person name="Wilson L."/>
            <person name="Rayamajhi N."/>
            <person name="Vargas-Chacoff L."/>
            <person name="Catchen J.M."/>
        </authorList>
    </citation>
    <scope>NUCLEOTIDE SEQUENCE [LARGE SCALE GENOMIC DNA]</scope>
    <source>
        <strain evidence="1">JMC-PN-2008</strain>
    </source>
</reference>
<sequence>MLDPVRPGWSLLTYTLAIAAIRQRHTSISLQNNITITTHHPVCRGTCARLSSTDATVTVVRPGPGRLEVTGLRH</sequence>
<proteinExistence type="predicted"/>
<comment type="caution">
    <text evidence="1">The sequence shown here is derived from an EMBL/GenBank/DDBJ whole genome shotgun (WGS) entry which is preliminary data.</text>
</comment>
<dbReference type="AlphaFoldDB" id="A0AAN8AG27"/>
<gene>
    <name evidence="1" type="ORF">PBY51_015004</name>
</gene>
<organism evidence="1 2">
    <name type="scientific">Eleginops maclovinus</name>
    <name type="common">Patagonian blennie</name>
    <name type="synonym">Eleginus maclovinus</name>
    <dbReference type="NCBI Taxonomy" id="56733"/>
    <lineage>
        <taxon>Eukaryota</taxon>
        <taxon>Metazoa</taxon>
        <taxon>Chordata</taxon>
        <taxon>Craniata</taxon>
        <taxon>Vertebrata</taxon>
        <taxon>Euteleostomi</taxon>
        <taxon>Actinopterygii</taxon>
        <taxon>Neopterygii</taxon>
        <taxon>Teleostei</taxon>
        <taxon>Neoteleostei</taxon>
        <taxon>Acanthomorphata</taxon>
        <taxon>Eupercaria</taxon>
        <taxon>Perciformes</taxon>
        <taxon>Notothenioidei</taxon>
        <taxon>Eleginopidae</taxon>
        <taxon>Eleginops</taxon>
    </lineage>
</organism>
<evidence type="ECO:0000313" key="1">
    <source>
        <dbReference type="EMBL" id="KAK5853883.1"/>
    </source>
</evidence>
<keyword evidence="2" id="KW-1185">Reference proteome</keyword>
<dbReference type="Proteomes" id="UP001346869">
    <property type="component" value="Unassembled WGS sequence"/>
</dbReference>
<protein>
    <submittedName>
        <fullName evidence="1">Uncharacterized protein</fullName>
    </submittedName>
</protein>
<name>A0AAN8AG27_ELEMC</name>
<accession>A0AAN8AG27</accession>
<dbReference type="EMBL" id="JAUZQC010000019">
    <property type="protein sequence ID" value="KAK5853883.1"/>
    <property type="molecule type" value="Genomic_DNA"/>
</dbReference>